<dbReference type="InterPro" id="IPR027443">
    <property type="entry name" value="IPNS-like_sf"/>
</dbReference>
<reference evidence="6 7" key="1">
    <citation type="submission" date="2021-07" db="EMBL/GenBank/DDBJ databases">
        <title>The Aristolochia fimbriata genome: insights into angiosperm evolution, floral development and chemical biosynthesis.</title>
        <authorList>
            <person name="Jiao Y."/>
        </authorList>
    </citation>
    <scope>NUCLEOTIDE SEQUENCE [LARGE SCALE GENOMIC DNA]</scope>
    <source>
        <strain evidence="6">IBCAS-2021</strain>
        <tissue evidence="6">Leaf</tissue>
    </source>
</reference>
<evidence type="ECO:0000313" key="6">
    <source>
        <dbReference type="EMBL" id="KAG9448079.1"/>
    </source>
</evidence>
<dbReference type="InterPro" id="IPR026992">
    <property type="entry name" value="DIOX_N"/>
</dbReference>
<comment type="caution">
    <text evidence="6">The sequence shown here is derived from an EMBL/GenBank/DDBJ whole genome shotgun (WGS) entry which is preliminary data.</text>
</comment>
<dbReference type="FunFam" id="2.60.120.330:FF:000034">
    <property type="entry name" value="2-oxoglutarate (2OG) and Fe(II)-dependent oxygenase superfamily protein"/>
    <property type="match status" value="1"/>
</dbReference>
<dbReference type="GO" id="GO:0046872">
    <property type="term" value="F:metal ion binding"/>
    <property type="evidence" value="ECO:0007669"/>
    <property type="project" value="UniProtKB-KW"/>
</dbReference>
<dbReference type="Proteomes" id="UP000825729">
    <property type="component" value="Unassembled WGS sequence"/>
</dbReference>
<organism evidence="6 7">
    <name type="scientific">Aristolochia fimbriata</name>
    <name type="common">White veined hardy Dutchman's pipe vine</name>
    <dbReference type="NCBI Taxonomy" id="158543"/>
    <lineage>
        <taxon>Eukaryota</taxon>
        <taxon>Viridiplantae</taxon>
        <taxon>Streptophyta</taxon>
        <taxon>Embryophyta</taxon>
        <taxon>Tracheophyta</taxon>
        <taxon>Spermatophyta</taxon>
        <taxon>Magnoliopsida</taxon>
        <taxon>Magnoliidae</taxon>
        <taxon>Piperales</taxon>
        <taxon>Aristolochiaceae</taxon>
        <taxon>Aristolochia</taxon>
    </lineage>
</organism>
<dbReference type="GO" id="GO:0016491">
    <property type="term" value="F:oxidoreductase activity"/>
    <property type="evidence" value="ECO:0007669"/>
    <property type="project" value="UniProtKB-KW"/>
</dbReference>
<dbReference type="AlphaFoldDB" id="A0AAV7EH79"/>
<evidence type="ECO:0000256" key="1">
    <source>
        <dbReference type="ARBA" id="ARBA00008056"/>
    </source>
</evidence>
<dbReference type="Pfam" id="PF14226">
    <property type="entry name" value="DIOX_N"/>
    <property type="match status" value="1"/>
</dbReference>
<name>A0AAV7EH79_ARIFI</name>
<evidence type="ECO:0000256" key="4">
    <source>
        <dbReference type="RuleBase" id="RU003682"/>
    </source>
</evidence>
<evidence type="ECO:0000256" key="3">
    <source>
        <dbReference type="ARBA" id="ARBA00023004"/>
    </source>
</evidence>
<dbReference type="InterPro" id="IPR050295">
    <property type="entry name" value="Plant_2OG-oxidoreductases"/>
</dbReference>
<evidence type="ECO:0000256" key="2">
    <source>
        <dbReference type="ARBA" id="ARBA00022723"/>
    </source>
</evidence>
<sequence length="347" mass="38752">MAASGVAQRVQSLLERGLSELPSQYIQPPETRPGSRQITSDAGVPVINLFDLDPTRFDDVRSSIRRACQDWGAFQVINHGVPVCLLDDIRSAGRSFFDAPIEDKLKYACEPNSAASEGYGSQMLSKDDGVLDWRDYFDHHTLPETRRNPEKWPDFPPFYRQAVVEYSNHMKHLAQKLLQFISESLSLPPTYIEEEVGEAYQNITISYYPPCPQPDLVIGLQSHSDMGAVTLLIQDSVGGLEVLKDDGWVLMEPLSEAIVVLIADQTEIISNGEYGSCVHRAVVNGSQPRLSVATFYDPSKATMISPASQLITHNSQPKFREVVYGDYVSQWYTKGPDGKRNIDALRI</sequence>
<gene>
    <name evidence="6" type="ORF">H6P81_014207</name>
</gene>
<comment type="similarity">
    <text evidence="1 4">Belongs to the iron/ascorbate-dependent oxidoreductase family.</text>
</comment>
<keyword evidence="7" id="KW-1185">Reference proteome</keyword>
<accession>A0AAV7EH79</accession>
<keyword evidence="2 4" id="KW-0479">Metal-binding</keyword>
<dbReference type="Gene3D" id="2.60.120.330">
    <property type="entry name" value="B-lactam Antibiotic, Isopenicillin N Synthase, Chain"/>
    <property type="match status" value="1"/>
</dbReference>
<evidence type="ECO:0000259" key="5">
    <source>
        <dbReference type="PROSITE" id="PS51471"/>
    </source>
</evidence>
<evidence type="ECO:0000313" key="7">
    <source>
        <dbReference type="Proteomes" id="UP000825729"/>
    </source>
</evidence>
<proteinExistence type="inferred from homology"/>
<feature type="domain" description="Fe2OG dioxygenase" evidence="5">
    <location>
        <begin position="198"/>
        <end position="298"/>
    </location>
</feature>
<dbReference type="EMBL" id="JAINDJ010000005">
    <property type="protein sequence ID" value="KAG9448079.1"/>
    <property type="molecule type" value="Genomic_DNA"/>
</dbReference>
<dbReference type="Pfam" id="PF03171">
    <property type="entry name" value="2OG-FeII_Oxy"/>
    <property type="match status" value="1"/>
</dbReference>
<keyword evidence="4" id="KW-0560">Oxidoreductase</keyword>
<dbReference type="InterPro" id="IPR005123">
    <property type="entry name" value="Oxoglu/Fe-dep_dioxygenase_dom"/>
</dbReference>
<protein>
    <recommendedName>
        <fullName evidence="5">Fe2OG dioxygenase domain-containing protein</fullName>
    </recommendedName>
</protein>
<dbReference type="InterPro" id="IPR044861">
    <property type="entry name" value="IPNS-like_FE2OG_OXY"/>
</dbReference>
<keyword evidence="3 4" id="KW-0408">Iron</keyword>
<dbReference type="PANTHER" id="PTHR47991">
    <property type="entry name" value="OXOGLUTARATE/IRON-DEPENDENT DIOXYGENASE"/>
    <property type="match status" value="1"/>
</dbReference>
<dbReference type="PROSITE" id="PS51471">
    <property type="entry name" value="FE2OG_OXY"/>
    <property type="match status" value="1"/>
</dbReference>
<dbReference type="SUPFAM" id="SSF51197">
    <property type="entry name" value="Clavaminate synthase-like"/>
    <property type="match status" value="1"/>
</dbReference>